<dbReference type="EMBL" id="BAAASZ010000034">
    <property type="protein sequence ID" value="GAA2459341.1"/>
    <property type="molecule type" value="Genomic_DNA"/>
</dbReference>
<dbReference type="Gene3D" id="3.40.50.1820">
    <property type="entry name" value="alpha/beta hydrolase"/>
    <property type="match status" value="1"/>
</dbReference>
<dbReference type="InterPro" id="IPR005152">
    <property type="entry name" value="Lipase_secreted"/>
</dbReference>
<evidence type="ECO:0008006" key="5">
    <source>
        <dbReference type="Google" id="ProtNLM"/>
    </source>
</evidence>
<dbReference type="InterPro" id="IPR006311">
    <property type="entry name" value="TAT_signal"/>
</dbReference>
<evidence type="ECO:0000313" key="4">
    <source>
        <dbReference type="Proteomes" id="UP001501638"/>
    </source>
</evidence>
<dbReference type="RefSeq" id="WP_344327373.1">
    <property type="nucleotide sequence ID" value="NZ_BAAASZ010000034.1"/>
</dbReference>
<dbReference type="PIRSF" id="PIRSF029171">
    <property type="entry name" value="Esterase_LipA"/>
    <property type="match status" value="1"/>
</dbReference>
<comment type="caution">
    <text evidence="3">The sequence shown here is derived from an EMBL/GenBank/DDBJ whole genome shotgun (WGS) entry which is preliminary data.</text>
</comment>
<dbReference type="PANTHER" id="PTHR34853">
    <property type="match status" value="1"/>
</dbReference>
<feature type="region of interest" description="Disordered" evidence="1">
    <location>
        <begin position="31"/>
        <end position="54"/>
    </location>
</feature>
<name>A0ABP5XLT0_9ACTN</name>
<sequence>MTEHRTRRAVRRTAAATAAAVLSALTALPASAAGPAAPETPRSDHGQHGQHGRHARGTLLSATPLLDRTPARLTELLAANGVDASAVRHGVTAHRLVYATVAPGGEPTTASALLVLPVGGGERLATVSETHGTTAYRGHVPSTGENFSALAALLYASGGRAVVAPDYLGLGSGPGTHPYVDTRSSVSASLDALRAARAAAPRHGKRLTDEVYVTGFSQGGQVAMALGRELARGADPSFRPRALAPVAGPYDIEGVELPAMFDGRIDGASAVFYLSYFLVAQNRLHPLYDDPREVFRAPYADRVEDLFDNDHRDEEIAGRLPDTVEELLTAEWYERLRRPDGTLAEVVRLNDGVCAWAPRVPVRLHASDGDRDVPIANARHCAEDLVEHGSRATVVNHGDADHFGAYTAAIAHNARWFAHLDRR</sequence>
<dbReference type="SUPFAM" id="SSF53474">
    <property type="entry name" value="alpha/beta-Hydrolases"/>
    <property type="match status" value="1"/>
</dbReference>
<dbReference type="Gene3D" id="1.10.260.160">
    <property type="match status" value="1"/>
</dbReference>
<protein>
    <recommendedName>
        <fullName evidence="5">Alpha/beta hydrolase</fullName>
    </recommendedName>
</protein>
<proteinExistence type="predicted"/>
<evidence type="ECO:0000256" key="2">
    <source>
        <dbReference type="SAM" id="SignalP"/>
    </source>
</evidence>
<keyword evidence="2" id="KW-0732">Signal</keyword>
<reference evidence="4" key="1">
    <citation type="journal article" date="2019" name="Int. J. Syst. Evol. Microbiol.">
        <title>The Global Catalogue of Microorganisms (GCM) 10K type strain sequencing project: providing services to taxonomists for standard genome sequencing and annotation.</title>
        <authorList>
            <consortium name="The Broad Institute Genomics Platform"/>
            <consortium name="The Broad Institute Genome Sequencing Center for Infectious Disease"/>
            <person name="Wu L."/>
            <person name="Ma J."/>
        </authorList>
    </citation>
    <scope>NUCLEOTIDE SEQUENCE [LARGE SCALE GENOMIC DNA]</scope>
    <source>
        <strain evidence="4">JCM 6305</strain>
    </source>
</reference>
<organism evidence="3 4">
    <name type="scientific">Streptomyces macrosporus</name>
    <dbReference type="NCBI Taxonomy" id="44032"/>
    <lineage>
        <taxon>Bacteria</taxon>
        <taxon>Bacillati</taxon>
        <taxon>Actinomycetota</taxon>
        <taxon>Actinomycetes</taxon>
        <taxon>Kitasatosporales</taxon>
        <taxon>Streptomycetaceae</taxon>
        <taxon>Streptomyces</taxon>
    </lineage>
</organism>
<evidence type="ECO:0000256" key="1">
    <source>
        <dbReference type="SAM" id="MobiDB-lite"/>
    </source>
</evidence>
<evidence type="ECO:0000313" key="3">
    <source>
        <dbReference type="EMBL" id="GAA2459341.1"/>
    </source>
</evidence>
<dbReference type="PROSITE" id="PS51318">
    <property type="entry name" value="TAT"/>
    <property type="match status" value="1"/>
</dbReference>
<gene>
    <name evidence="3" type="ORF">GCM10010405_49500</name>
</gene>
<accession>A0ABP5XLT0</accession>
<dbReference type="InterPro" id="IPR029058">
    <property type="entry name" value="AB_hydrolase_fold"/>
</dbReference>
<keyword evidence="4" id="KW-1185">Reference proteome</keyword>
<feature type="chain" id="PRO_5045359952" description="Alpha/beta hydrolase" evidence="2">
    <location>
        <begin position="33"/>
        <end position="423"/>
    </location>
</feature>
<dbReference type="Proteomes" id="UP001501638">
    <property type="component" value="Unassembled WGS sequence"/>
</dbReference>
<dbReference type="PANTHER" id="PTHR34853:SF1">
    <property type="entry name" value="LIPASE 5"/>
    <property type="match status" value="1"/>
</dbReference>
<feature type="signal peptide" evidence="2">
    <location>
        <begin position="1"/>
        <end position="32"/>
    </location>
</feature>